<dbReference type="InterPro" id="IPR007902">
    <property type="entry name" value="Chl4/mis15/CENP-N"/>
</dbReference>
<dbReference type="OMA" id="WSVYQMK"/>
<keyword evidence="6" id="KW-0137">Centromere</keyword>
<dbReference type="GO" id="GO:0005654">
    <property type="term" value="C:nucleoplasm"/>
    <property type="evidence" value="ECO:0000318"/>
    <property type="project" value="GO_Central"/>
</dbReference>
<evidence type="ECO:0000256" key="2">
    <source>
        <dbReference type="ARBA" id="ARBA00004584"/>
    </source>
</evidence>
<dbReference type="Pfam" id="PF05238">
    <property type="entry name" value="CENP-N"/>
    <property type="match status" value="1"/>
</dbReference>
<dbReference type="Proteomes" id="UP000002279">
    <property type="component" value="Chromosome 11"/>
</dbReference>
<dbReference type="GO" id="GO:0007059">
    <property type="term" value="P:chromosome segregation"/>
    <property type="evidence" value="ECO:0007669"/>
    <property type="project" value="InterPro"/>
</dbReference>
<dbReference type="GO" id="GO:0000939">
    <property type="term" value="C:inner kinetochore"/>
    <property type="evidence" value="ECO:0007669"/>
    <property type="project" value="Ensembl"/>
</dbReference>
<name>F7FD16_ORNAN</name>
<comment type="subcellular location">
    <subcellularLocation>
        <location evidence="2">Chromosome</location>
        <location evidence="2">Centromere</location>
    </subcellularLocation>
    <subcellularLocation>
        <location evidence="1">Nucleus</location>
    </subcellularLocation>
</comment>
<dbReference type="Bgee" id="ENSOANG00000011086">
    <property type="expression patterns" value="Expressed in testis and 8 other cell types or tissues"/>
</dbReference>
<keyword evidence="5" id="KW-0539">Nucleus</keyword>
<dbReference type="HOGENOM" id="CLU_070600_0_0_1"/>
<gene>
    <name evidence="8" type="primary">CENPN</name>
</gene>
<feature type="region of interest" description="Disordered" evidence="7">
    <location>
        <begin position="1"/>
        <end position="36"/>
    </location>
</feature>
<evidence type="ECO:0000256" key="1">
    <source>
        <dbReference type="ARBA" id="ARBA00004123"/>
    </source>
</evidence>
<proteinExistence type="inferred from homology"/>
<dbReference type="Ensembl" id="ENSOANT00000017562.3">
    <property type="protein sequence ID" value="ENSOANP00000017559.3"/>
    <property type="gene ID" value="ENSOANG00000011086.4"/>
</dbReference>
<protein>
    <submittedName>
        <fullName evidence="8">Centromere protein N</fullName>
    </submittedName>
</protein>
<organism evidence="8 9">
    <name type="scientific">Ornithorhynchus anatinus</name>
    <name type="common">Duckbill platypus</name>
    <dbReference type="NCBI Taxonomy" id="9258"/>
    <lineage>
        <taxon>Eukaryota</taxon>
        <taxon>Metazoa</taxon>
        <taxon>Chordata</taxon>
        <taxon>Craniata</taxon>
        <taxon>Vertebrata</taxon>
        <taxon>Euteleostomi</taxon>
        <taxon>Mammalia</taxon>
        <taxon>Monotremata</taxon>
        <taxon>Ornithorhynchidae</taxon>
        <taxon>Ornithorhynchus</taxon>
    </lineage>
</organism>
<evidence type="ECO:0000256" key="5">
    <source>
        <dbReference type="ARBA" id="ARBA00023242"/>
    </source>
</evidence>
<reference evidence="8 9" key="1">
    <citation type="journal article" date="2008" name="Nature">
        <title>Genome analysis of the platypus reveals unique signatures of evolution.</title>
        <authorList>
            <person name="Warren W.C."/>
            <person name="Hillier L.W."/>
            <person name="Marshall Graves J.A."/>
            <person name="Birney E."/>
            <person name="Ponting C.P."/>
            <person name="Grutzner F."/>
            <person name="Belov K."/>
            <person name="Miller W."/>
            <person name="Clarke L."/>
            <person name="Chinwalla A.T."/>
            <person name="Yang S.P."/>
            <person name="Heger A."/>
            <person name="Locke D.P."/>
            <person name="Miethke P."/>
            <person name="Waters P.D."/>
            <person name="Veyrunes F."/>
            <person name="Fulton L."/>
            <person name="Fulton B."/>
            <person name="Graves T."/>
            <person name="Wallis J."/>
            <person name="Puente X.S."/>
            <person name="Lopez-Otin C."/>
            <person name="Ordonez G.R."/>
            <person name="Eichler E.E."/>
            <person name="Chen L."/>
            <person name="Cheng Z."/>
            <person name="Deakin J.E."/>
            <person name="Alsop A."/>
            <person name="Thompson K."/>
            <person name="Kirby P."/>
            <person name="Papenfuss A.T."/>
            <person name="Wakefield M.J."/>
            <person name="Olender T."/>
            <person name="Lancet D."/>
            <person name="Huttley G.A."/>
            <person name="Smit A.F."/>
            <person name="Pask A."/>
            <person name="Temple-Smith P."/>
            <person name="Batzer M.A."/>
            <person name="Walker J.A."/>
            <person name="Konkel M.K."/>
            <person name="Harris R.S."/>
            <person name="Whittington C.M."/>
            <person name="Wong E.S."/>
            <person name="Gemmell N.J."/>
            <person name="Buschiazzo E."/>
            <person name="Vargas Jentzsch I.M."/>
            <person name="Merkel A."/>
            <person name="Schmitz J."/>
            <person name="Zemann A."/>
            <person name="Churakov G."/>
            <person name="Kriegs J.O."/>
            <person name="Brosius J."/>
            <person name="Murchison E.P."/>
            <person name="Sachidanandam R."/>
            <person name="Smith C."/>
            <person name="Hannon G.J."/>
            <person name="Tsend-Ayush E."/>
            <person name="McMillan D."/>
            <person name="Attenborough R."/>
            <person name="Rens W."/>
            <person name="Ferguson-Smith M."/>
            <person name="Lefevre C.M."/>
            <person name="Sharp J.A."/>
            <person name="Nicholas K.R."/>
            <person name="Ray D.A."/>
            <person name="Kube M."/>
            <person name="Reinhardt R."/>
            <person name="Pringle T.H."/>
            <person name="Taylor J."/>
            <person name="Jones R.C."/>
            <person name="Nixon B."/>
            <person name="Dacheux J.L."/>
            <person name="Niwa H."/>
            <person name="Sekita Y."/>
            <person name="Huang X."/>
            <person name="Stark A."/>
            <person name="Kheradpour P."/>
            <person name="Kellis M."/>
            <person name="Flicek P."/>
            <person name="Chen Y."/>
            <person name="Webber C."/>
            <person name="Hardison R."/>
            <person name="Nelson J."/>
            <person name="Hallsworth-Pepin K."/>
            <person name="Delehaunty K."/>
            <person name="Markovic C."/>
            <person name="Minx P."/>
            <person name="Feng Y."/>
            <person name="Kremitzki C."/>
            <person name="Mitreva M."/>
            <person name="Glasscock J."/>
            <person name="Wylie T."/>
            <person name="Wohldmann P."/>
            <person name="Thiru P."/>
            <person name="Nhan M.N."/>
            <person name="Pohl C.S."/>
            <person name="Smith S.M."/>
            <person name="Hou S."/>
            <person name="Nefedov M."/>
            <person name="de Jong P.J."/>
            <person name="Renfree M.B."/>
            <person name="Mardis E.R."/>
            <person name="Wilson R.K."/>
        </authorList>
    </citation>
    <scope>NUCLEOTIDE SEQUENCE [LARGE SCALE GENOMIC DNA]</scope>
    <source>
        <strain evidence="8 9">Glennie</strain>
    </source>
</reference>
<comment type="similarity">
    <text evidence="3">Belongs to the CENP-N/CHL4 family.</text>
</comment>
<dbReference type="PANTHER" id="PTHR46790:SF1">
    <property type="entry name" value="CENTROMERE PROTEIN N"/>
    <property type="match status" value="1"/>
</dbReference>
<keyword evidence="9" id="KW-1185">Reference proteome</keyword>
<evidence type="ECO:0000256" key="7">
    <source>
        <dbReference type="SAM" id="MobiDB-lite"/>
    </source>
</evidence>
<dbReference type="GeneTree" id="ENSGT00390000004738"/>
<evidence type="ECO:0000313" key="9">
    <source>
        <dbReference type="Proteomes" id="UP000002279"/>
    </source>
</evidence>
<reference evidence="8" key="2">
    <citation type="submission" date="2025-08" db="UniProtKB">
        <authorList>
            <consortium name="Ensembl"/>
        </authorList>
    </citation>
    <scope>IDENTIFICATION</scope>
    <source>
        <strain evidence="8">Glennie</strain>
    </source>
</reference>
<evidence type="ECO:0000256" key="6">
    <source>
        <dbReference type="ARBA" id="ARBA00023328"/>
    </source>
</evidence>
<dbReference type="AlphaFoldDB" id="F7FD16"/>
<dbReference type="InterPro" id="IPR052011">
    <property type="entry name" value="CENP-NAC/CAD_complex"/>
</dbReference>
<dbReference type="GO" id="GO:0034080">
    <property type="term" value="P:CENP-A containing chromatin assembly"/>
    <property type="evidence" value="ECO:0007669"/>
    <property type="project" value="InterPro"/>
</dbReference>
<dbReference type="PANTHER" id="PTHR46790">
    <property type="entry name" value="CENTROMERE PROTEIN N"/>
    <property type="match status" value="1"/>
</dbReference>
<evidence type="ECO:0000256" key="4">
    <source>
        <dbReference type="ARBA" id="ARBA00022454"/>
    </source>
</evidence>
<evidence type="ECO:0000256" key="3">
    <source>
        <dbReference type="ARBA" id="ARBA00005566"/>
    </source>
</evidence>
<keyword evidence="4" id="KW-0158">Chromosome</keyword>
<dbReference type="InParanoid" id="F7FD16"/>
<accession>F7FD16</accession>
<reference evidence="8" key="3">
    <citation type="submission" date="2025-09" db="UniProtKB">
        <authorList>
            <consortium name="Ensembl"/>
        </authorList>
    </citation>
    <scope>IDENTIFICATION</scope>
    <source>
        <strain evidence="8">Glennie</strain>
    </source>
</reference>
<evidence type="ECO:0000313" key="8">
    <source>
        <dbReference type="Ensembl" id="ENSOANP00000017559.3"/>
    </source>
</evidence>
<sequence length="389" mass="44776">MASEKRRSAFQCVRPGGRPSKVFSGPPPGAAESASRMDETVSEFIRRAILKIPFANMMEILQAWGFLPESQLNTVNLRQIKDSVALEVVRLCEERRATMKQAAMLDIIYNKTFQNKKIWDVYRMSKAPEEDIDLFDQEEFKRTFKRILQAALKNVTISFRDFEDNALWIRIAWGTHHKKPNQYKASYVVYHSQTPYVFVALSANKSCIPLLCQALVSATKYHQISKMELRSHYLDSLKDIVFKQFNQAIQVHYPRPLQERNVESEIAMDPRVVQENKREKEKILRVTKETFGDGLQPKLEFAQYKLETVFRRDTGMGILGAKEEPFRCLIKFSSPHLLEALKSLAPAGYADSPLSPLLTCIPHKPVKLVNTQLSLNRAFEKLPRTSHLE</sequence>
<dbReference type="FunCoup" id="F7FD16">
    <property type="interactions" value="1706"/>
</dbReference>